<protein>
    <submittedName>
        <fullName evidence="2">Uncharacterized protein</fullName>
    </submittedName>
</protein>
<dbReference type="GO" id="GO:0004553">
    <property type="term" value="F:hydrolase activity, hydrolyzing O-glycosyl compounds"/>
    <property type="evidence" value="ECO:0007669"/>
    <property type="project" value="InterPro"/>
</dbReference>
<evidence type="ECO:0000256" key="1">
    <source>
        <dbReference type="ARBA" id="ARBA00022729"/>
    </source>
</evidence>
<dbReference type="AlphaFoldDB" id="A0A502I8V9"/>
<dbReference type="PANTHER" id="PTHR39160">
    <property type="entry name" value="CELL WALL-BINDING PROTEIN YOCH"/>
    <property type="match status" value="1"/>
</dbReference>
<dbReference type="OrthoDB" id="9798935at2"/>
<dbReference type="SUPFAM" id="SSF50685">
    <property type="entry name" value="Barwin-like endoglucanases"/>
    <property type="match status" value="1"/>
</dbReference>
<dbReference type="InterPro" id="IPR051933">
    <property type="entry name" value="Resuscitation_pf_RpfB"/>
</dbReference>
<organism evidence="2 3">
    <name type="scientific">Brevibacillus laterosporus</name>
    <name type="common">Bacillus laterosporus</name>
    <dbReference type="NCBI Taxonomy" id="1465"/>
    <lineage>
        <taxon>Bacteria</taxon>
        <taxon>Bacillati</taxon>
        <taxon>Bacillota</taxon>
        <taxon>Bacilli</taxon>
        <taxon>Bacillales</taxon>
        <taxon>Paenibacillaceae</taxon>
        <taxon>Brevibacillus</taxon>
    </lineage>
</organism>
<dbReference type="CDD" id="cd22786">
    <property type="entry name" value="DPBB_YuiC-like"/>
    <property type="match status" value="1"/>
</dbReference>
<dbReference type="EMBL" id="CP033464">
    <property type="protein sequence ID" value="QDX95642.1"/>
    <property type="molecule type" value="Genomic_DNA"/>
</dbReference>
<dbReference type="InterPro" id="IPR010611">
    <property type="entry name" value="3D_dom"/>
</dbReference>
<proteinExistence type="predicted"/>
<name>A0A502I8V9_BRELA</name>
<dbReference type="Proteomes" id="UP000319432">
    <property type="component" value="Chromosome"/>
</dbReference>
<dbReference type="GO" id="GO:0009254">
    <property type="term" value="P:peptidoglycan turnover"/>
    <property type="evidence" value="ECO:0007669"/>
    <property type="project" value="InterPro"/>
</dbReference>
<evidence type="ECO:0000313" key="2">
    <source>
        <dbReference type="EMBL" id="QDX95642.1"/>
    </source>
</evidence>
<gene>
    <name evidence="2" type="ORF">EEL30_02030</name>
</gene>
<dbReference type="InterPro" id="IPR036908">
    <property type="entry name" value="RlpA-like_sf"/>
</dbReference>
<reference evidence="2 3" key="1">
    <citation type="submission" date="2018-11" db="EMBL/GenBank/DDBJ databases">
        <title>Phylogenetic determinants of toxin gene distribution in genomes of Brevibacillus laterosporus.</title>
        <authorList>
            <person name="Glare T.R."/>
            <person name="Durrant A."/>
            <person name="Berry C."/>
            <person name="Palma L."/>
            <person name="Ormskirk M."/>
            <person name="Cox M.O."/>
        </authorList>
    </citation>
    <scope>NUCLEOTIDE SEQUENCE [LARGE SCALE GENOMIC DNA]</scope>
    <source>
        <strain evidence="2 3">1821L</strain>
    </source>
</reference>
<dbReference type="GO" id="GO:0019867">
    <property type="term" value="C:outer membrane"/>
    <property type="evidence" value="ECO:0007669"/>
    <property type="project" value="InterPro"/>
</dbReference>
<dbReference type="Pfam" id="PF06725">
    <property type="entry name" value="3D"/>
    <property type="match status" value="1"/>
</dbReference>
<keyword evidence="1" id="KW-0732">Signal</keyword>
<dbReference type="PANTHER" id="PTHR39160:SF4">
    <property type="entry name" value="RESUSCITATION-PROMOTING FACTOR RPFB"/>
    <property type="match status" value="1"/>
</dbReference>
<evidence type="ECO:0000313" key="3">
    <source>
        <dbReference type="Proteomes" id="UP000319432"/>
    </source>
</evidence>
<keyword evidence="3" id="KW-1185">Reference proteome</keyword>
<dbReference type="Gene3D" id="2.40.40.10">
    <property type="entry name" value="RlpA-like domain"/>
    <property type="match status" value="1"/>
</dbReference>
<sequence length="226" mass="24945">MKWVRFVSLLTISMALLLVLTTDGYSSTTIIDAGGTTSSLGLHEKKEGYKMIKKRYVLSSSMTETNMDVQKNNQWQNNQLGNRINKSDVTAALGQYPKVRVVATGYYAGVESTGKSPGHPSYGITYSGIKVQRGTYSTIAADLHIFPLGTVLYVPGYGYGVVADKGGAIRGKKLDLYFNTKNDVYSQWGKREVEVFVIHRGKGYVNEEMMKALNKDGVEAFARITN</sequence>
<accession>A0A502I8V9</accession>